<dbReference type="CDD" id="cd01562">
    <property type="entry name" value="Thr-dehyd"/>
    <property type="match status" value="1"/>
</dbReference>
<evidence type="ECO:0000256" key="1">
    <source>
        <dbReference type="ARBA" id="ARBA00001933"/>
    </source>
</evidence>
<keyword evidence="4" id="KW-0456">Lyase</keyword>
<dbReference type="InterPro" id="IPR050147">
    <property type="entry name" value="Ser/Thr_Dehydratase"/>
</dbReference>
<dbReference type="EMBL" id="HBHK01001066">
    <property type="protein sequence ID" value="CAD9663329.1"/>
    <property type="molecule type" value="Transcribed_RNA"/>
</dbReference>
<dbReference type="FunFam" id="3.40.50.1100:FF:000005">
    <property type="entry name" value="Threonine dehydratase catabolic"/>
    <property type="match status" value="1"/>
</dbReference>
<dbReference type="InterPro" id="IPR001926">
    <property type="entry name" value="TrpB-like_PALP"/>
</dbReference>
<evidence type="ECO:0000259" key="5">
    <source>
        <dbReference type="Pfam" id="PF00291"/>
    </source>
</evidence>
<dbReference type="InterPro" id="IPR036052">
    <property type="entry name" value="TrpB-like_PALP_sf"/>
</dbReference>
<evidence type="ECO:0000256" key="3">
    <source>
        <dbReference type="ARBA" id="ARBA00022898"/>
    </source>
</evidence>
<dbReference type="GO" id="GO:0006567">
    <property type="term" value="P:L-threonine catabolic process"/>
    <property type="evidence" value="ECO:0007669"/>
    <property type="project" value="TreeGrafter"/>
</dbReference>
<dbReference type="GO" id="GO:0006565">
    <property type="term" value="P:L-serine catabolic process"/>
    <property type="evidence" value="ECO:0007669"/>
    <property type="project" value="TreeGrafter"/>
</dbReference>
<accession>A0A7S2R815</accession>
<proteinExistence type="inferred from homology"/>
<dbReference type="InterPro" id="IPR000634">
    <property type="entry name" value="Ser/Thr_deHydtase_PyrdxlP-BS"/>
</dbReference>
<evidence type="ECO:0000256" key="4">
    <source>
        <dbReference type="ARBA" id="ARBA00023239"/>
    </source>
</evidence>
<dbReference type="GO" id="GO:0030170">
    <property type="term" value="F:pyridoxal phosphate binding"/>
    <property type="evidence" value="ECO:0007669"/>
    <property type="project" value="InterPro"/>
</dbReference>
<dbReference type="Pfam" id="PF00291">
    <property type="entry name" value="PALP"/>
    <property type="match status" value="1"/>
</dbReference>
<comment type="similarity">
    <text evidence="2">Belongs to the serine/threonine dehydratase family.</text>
</comment>
<organism evidence="6">
    <name type="scientific">Mucochytrium quahogii</name>
    <dbReference type="NCBI Taxonomy" id="96639"/>
    <lineage>
        <taxon>Eukaryota</taxon>
        <taxon>Sar</taxon>
        <taxon>Stramenopiles</taxon>
        <taxon>Bigyra</taxon>
        <taxon>Labyrinthulomycetes</taxon>
        <taxon>Thraustochytrida</taxon>
        <taxon>Thraustochytriidae</taxon>
        <taxon>Mucochytrium</taxon>
    </lineage>
</organism>
<keyword evidence="3" id="KW-0663">Pyridoxal phosphate</keyword>
<reference evidence="6" key="1">
    <citation type="submission" date="2021-01" db="EMBL/GenBank/DDBJ databases">
        <authorList>
            <person name="Corre E."/>
            <person name="Pelletier E."/>
            <person name="Niang G."/>
            <person name="Scheremetjew M."/>
            <person name="Finn R."/>
            <person name="Kale V."/>
            <person name="Holt S."/>
            <person name="Cochrane G."/>
            <person name="Meng A."/>
            <person name="Brown T."/>
            <person name="Cohen L."/>
        </authorList>
    </citation>
    <scope>NUCLEOTIDE SEQUENCE</scope>
    <source>
        <strain evidence="6">NY070348D</strain>
    </source>
</reference>
<dbReference type="AlphaFoldDB" id="A0A7S2R815"/>
<name>A0A7S2R815_9STRA</name>
<protein>
    <recommendedName>
        <fullName evidence="5">Tryptophan synthase beta chain-like PALP domain-containing protein</fullName>
    </recommendedName>
</protein>
<dbReference type="Gene3D" id="3.40.50.1100">
    <property type="match status" value="2"/>
</dbReference>
<dbReference type="SUPFAM" id="SSF53686">
    <property type="entry name" value="Tryptophan synthase beta subunit-like PLP-dependent enzymes"/>
    <property type="match status" value="1"/>
</dbReference>
<gene>
    <name evidence="6" type="ORF">QSP1433_LOCUS622</name>
</gene>
<dbReference type="GO" id="GO:0003941">
    <property type="term" value="F:L-serine ammonia-lyase activity"/>
    <property type="evidence" value="ECO:0007669"/>
    <property type="project" value="TreeGrafter"/>
</dbReference>
<dbReference type="PANTHER" id="PTHR48078">
    <property type="entry name" value="THREONINE DEHYDRATASE, MITOCHONDRIAL-RELATED"/>
    <property type="match status" value="1"/>
</dbReference>
<dbReference type="GO" id="GO:0004794">
    <property type="term" value="F:threonine deaminase activity"/>
    <property type="evidence" value="ECO:0007669"/>
    <property type="project" value="TreeGrafter"/>
</dbReference>
<feature type="domain" description="Tryptophan synthase beta chain-like PALP" evidence="5">
    <location>
        <begin position="16"/>
        <end position="308"/>
    </location>
</feature>
<dbReference type="GO" id="GO:0009097">
    <property type="term" value="P:isoleucine biosynthetic process"/>
    <property type="evidence" value="ECO:0007669"/>
    <property type="project" value="TreeGrafter"/>
</dbReference>
<evidence type="ECO:0000256" key="2">
    <source>
        <dbReference type="ARBA" id="ARBA00010869"/>
    </source>
</evidence>
<dbReference type="PANTHER" id="PTHR48078:SF6">
    <property type="entry name" value="L-THREONINE DEHYDRATASE CATABOLIC TDCB"/>
    <property type="match status" value="1"/>
</dbReference>
<dbReference type="PROSITE" id="PS00165">
    <property type="entry name" value="DEHYDRATASE_SER_THR"/>
    <property type="match status" value="1"/>
</dbReference>
<evidence type="ECO:0000313" key="6">
    <source>
        <dbReference type="EMBL" id="CAD9663329.1"/>
    </source>
</evidence>
<comment type="cofactor">
    <cofactor evidence="1">
        <name>pyridoxal 5'-phosphate</name>
        <dbReference type="ChEBI" id="CHEBI:597326"/>
    </cofactor>
</comment>
<sequence>MVEAKDIEETARLIHDHVNHTGLEISTWLSQSFGANVYVKNEQTQYSGSFKLRGATNHIMNLTAEQREKGVVTASTGNHGIAVAYACSNLGIKCTIFLCDNIPKVKVDAISRYGAAHEFVRGTCIDAEKKAREVSERDGSYYVAPYNHVRTIQGTGTLGLEIWNQMKSLNKKIDAVFCCIGGGGLASGIATYLKAQDPAIKIYACSSERTPAMYESIKAGKIVTVESQPSIADGNGGNLEKDSITFDICKNLLEEIILVNEEEIADAFRIFFKTERSLVEPTGVVSFAGYIKRHRDFQGQNVVIVTCGRNVNMSTFTDLLQED</sequence>